<gene>
    <name evidence="8" type="ORF">DB30_01574</name>
</gene>
<evidence type="ECO:0000256" key="6">
    <source>
        <dbReference type="SAM" id="MobiDB-lite"/>
    </source>
</evidence>
<feature type="domain" description="Protein kinase" evidence="7">
    <location>
        <begin position="15"/>
        <end position="282"/>
    </location>
</feature>
<feature type="compositionally biased region" description="Basic and acidic residues" evidence="6">
    <location>
        <begin position="327"/>
        <end position="339"/>
    </location>
</feature>
<accession>A0A0C2CWW6</accession>
<dbReference type="InterPro" id="IPR035897">
    <property type="entry name" value="Toll_tir_struct_dom_sf"/>
</dbReference>
<dbReference type="SMART" id="SM00220">
    <property type="entry name" value="S_TKc"/>
    <property type="match status" value="1"/>
</dbReference>
<evidence type="ECO:0000256" key="1">
    <source>
        <dbReference type="ARBA" id="ARBA00022679"/>
    </source>
</evidence>
<dbReference type="Gene3D" id="1.10.510.10">
    <property type="entry name" value="Transferase(Phosphotransferase) domain 1"/>
    <property type="match status" value="1"/>
</dbReference>
<evidence type="ECO:0000313" key="9">
    <source>
        <dbReference type="Proteomes" id="UP000031599"/>
    </source>
</evidence>
<dbReference type="PROSITE" id="PS50011">
    <property type="entry name" value="PROTEIN_KINASE_DOM"/>
    <property type="match status" value="1"/>
</dbReference>
<keyword evidence="1" id="KW-0808">Transferase</keyword>
<dbReference type="Pfam" id="PF14516">
    <property type="entry name" value="AAA_35"/>
    <property type="match status" value="1"/>
</dbReference>
<comment type="caution">
    <text evidence="8">The sequence shown here is derived from an EMBL/GenBank/DDBJ whole genome shotgun (WGS) entry which is preliminary data.</text>
</comment>
<dbReference type="AlphaFoldDB" id="A0A0C2CWW6"/>
<dbReference type="PANTHER" id="PTHR43289:SF6">
    <property type="entry name" value="SERINE_THREONINE-PROTEIN KINASE NEKL-3"/>
    <property type="match status" value="1"/>
</dbReference>
<dbReference type="SUPFAM" id="SSF52540">
    <property type="entry name" value="P-loop containing nucleoside triphosphate hydrolases"/>
    <property type="match status" value="1"/>
</dbReference>
<proteinExistence type="predicted"/>
<keyword evidence="4 5" id="KW-0067">ATP-binding</keyword>
<dbReference type="InterPro" id="IPR017441">
    <property type="entry name" value="Protein_kinase_ATP_BS"/>
</dbReference>
<dbReference type="SUPFAM" id="SSF56112">
    <property type="entry name" value="Protein kinase-like (PK-like)"/>
    <property type="match status" value="1"/>
</dbReference>
<dbReference type="GO" id="GO:0005524">
    <property type="term" value="F:ATP binding"/>
    <property type="evidence" value="ECO:0007669"/>
    <property type="project" value="UniProtKB-UniRule"/>
</dbReference>
<dbReference type="CDD" id="cd14014">
    <property type="entry name" value="STKc_PknB_like"/>
    <property type="match status" value="1"/>
</dbReference>
<dbReference type="InterPro" id="IPR008271">
    <property type="entry name" value="Ser/Thr_kinase_AS"/>
</dbReference>
<keyword evidence="3 8" id="KW-0418">Kinase</keyword>
<dbReference type="InterPro" id="IPR000719">
    <property type="entry name" value="Prot_kinase_dom"/>
</dbReference>
<feature type="compositionally biased region" description="Polar residues" evidence="6">
    <location>
        <begin position="357"/>
        <end position="371"/>
    </location>
</feature>
<evidence type="ECO:0000256" key="5">
    <source>
        <dbReference type="PROSITE-ProRule" id="PRU10141"/>
    </source>
</evidence>
<dbReference type="CDD" id="cd00882">
    <property type="entry name" value="Ras_like_GTPase"/>
    <property type="match status" value="1"/>
</dbReference>
<dbReference type="InterPro" id="IPR011009">
    <property type="entry name" value="Kinase-like_dom_sf"/>
</dbReference>
<reference evidence="8 9" key="1">
    <citation type="submission" date="2014-12" db="EMBL/GenBank/DDBJ databases">
        <title>Genome assembly of Enhygromyxa salina DSM 15201.</title>
        <authorList>
            <person name="Sharma G."/>
            <person name="Subramanian S."/>
        </authorList>
    </citation>
    <scope>NUCLEOTIDE SEQUENCE [LARGE SCALE GENOMIC DNA]</scope>
    <source>
        <strain evidence="8 9">DSM 15201</strain>
    </source>
</reference>
<dbReference type="EMBL" id="JMCC02000136">
    <property type="protein sequence ID" value="KIG12342.1"/>
    <property type="molecule type" value="Genomic_DNA"/>
</dbReference>
<evidence type="ECO:0000256" key="4">
    <source>
        <dbReference type="ARBA" id="ARBA00022840"/>
    </source>
</evidence>
<evidence type="ECO:0000256" key="2">
    <source>
        <dbReference type="ARBA" id="ARBA00022741"/>
    </source>
</evidence>
<keyword evidence="2 5" id="KW-0547">Nucleotide-binding</keyword>
<sequence>MHGGFRHGDILLDKYRVEHTLGQGGMGTVVAARHVDLDELFAIKILRTGIAHSRHMMSRFVREARSAAHLRSPHVVRVYDVGSLPDGAPYMVMEHLRGCDLSVLVKRHGALPYRQACRLVAQACDAVGDAHGLGMVHRDIKLANLFLTHLRDGQPCLKVLDFGISKHLDSIDDLTTSGALLGSPRYMSPEQIRDAKQVDAQTDIWALGVVLYDLITGSAPFDGTNLPEVFQAVLEQEPPPPSRVVANIPAALDLLIMRCLAKRPHDRHAGAEALAAALEPFTATDEPWPCQYHTIAQEHERESGPPTATMPTDPSPSERQPSAVAGQHDHAEHAEHAVDPTRYSRPSAAMRADHNPPNRSQPQPPATQSAAGQPTVFISYHADASDELALARGLHTMLGAVGMRPLLAEDVGATGERVGRISHALESCDLFVVCVGKRGAVSELVPAELATMELLGERAAGPPKLLCVRIRLPPGNAEPQEIPGLGEALEHAEHVDWTGPEDTAAVLRAIVERAGHLASVTSPNGRVGVVPAATRVAPDLELPDGIVRASSRLYVSRPGLDDRCLAEIVKPGALIRVKGPRGSGKTSLMTRVLDHAASEDMRVVTVDLQLVDTKILSSLERFLKWFCAIVTRRLRLSRVEDSWDSVFGAKDNCTAYFEDHVLGEGDPLVLAINQVDRLFDVPNIAEEFLMLLRAWHEMAKTQPPWDQLRLLLSYSTEMYLPMDINHSPFNVGLAAPMADWDVTLVLDLARRHGLQWGEAEVGKLMALVGGHPHLIRIALYHIADRGTSLDEIFATAATEQGLFADHLKALLWQLQQQPSLAEASAKVMASSEPVRLATELAFKLVSLGVVRMVRDEVVPGRALYRRYLTERLA</sequence>
<dbReference type="Gene3D" id="3.40.50.300">
    <property type="entry name" value="P-loop containing nucleotide triphosphate hydrolases"/>
    <property type="match status" value="1"/>
</dbReference>
<dbReference type="Pfam" id="PF13676">
    <property type="entry name" value="TIR_2"/>
    <property type="match status" value="1"/>
</dbReference>
<evidence type="ECO:0000259" key="7">
    <source>
        <dbReference type="PROSITE" id="PS50011"/>
    </source>
</evidence>
<dbReference type="Gene3D" id="3.30.200.20">
    <property type="entry name" value="Phosphorylase Kinase, domain 1"/>
    <property type="match status" value="1"/>
</dbReference>
<name>A0A0C2CWW6_9BACT</name>
<dbReference type="InterPro" id="IPR000157">
    <property type="entry name" value="TIR_dom"/>
</dbReference>
<dbReference type="GO" id="GO:0004674">
    <property type="term" value="F:protein serine/threonine kinase activity"/>
    <property type="evidence" value="ECO:0007669"/>
    <property type="project" value="UniProtKB-KW"/>
</dbReference>
<protein>
    <submittedName>
        <fullName evidence="8">Serine/threonine protein kinase</fullName>
    </submittedName>
</protein>
<dbReference type="InterPro" id="IPR027417">
    <property type="entry name" value="P-loop_NTPase"/>
</dbReference>
<dbReference type="RefSeq" id="WP_052557924.1">
    <property type="nucleotide sequence ID" value="NZ_JMCC02000136.1"/>
</dbReference>
<evidence type="ECO:0000313" key="8">
    <source>
        <dbReference type="EMBL" id="KIG12342.1"/>
    </source>
</evidence>
<dbReference type="GO" id="GO:0007165">
    <property type="term" value="P:signal transduction"/>
    <property type="evidence" value="ECO:0007669"/>
    <property type="project" value="InterPro"/>
</dbReference>
<dbReference type="PROSITE" id="PS00108">
    <property type="entry name" value="PROTEIN_KINASE_ST"/>
    <property type="match status" value="1"/>
</dbReference>
<dbReference type="Proteomes" id="UP000031599">
    <property type="component" value="Unassembled WGS sequence"/>
</dbReference>
<dbReference type="PROSITE" id="PS00107">
    <property type="entry name" value="PROTEIN_KINASE_ATP"/>
    <property type="match status" value="1"/>
</dbReference>
<dbReference type="PANTHER" id="PTHR43289">
    <property type="entry name" value="MITOGEN-ACTIVATED PROTEIN KINASE KINASE KINASE 20-RELATED"/>
    <property type="match status" value="1"/>
</dbReference>
<keyword evidence="8" id="KW-0723">Serine/threonine-protein kinase</keyword>
<dbReference type="Gene3D" id="3.40.50.10140">
    <property type="entry name" value="Toll/interleukin-1 receptor homology (TIR) domain"/>
    <property type="match status" value="1"/>
</dbReference>
<feature type="region of interest" description="Disordered" evidence="6">
    <location>
        <begin position="298"/>
        <end position="371"/>
    </location>
</feature>
<feature type="binding site" evidence="5">
    <location>
        <position position="44"/>
    </location>
    <ligand>
        <name>ATP</name>
        <dbReference type="ChEBI" id="CHEBI:30616"/>
    </ligand>
</feature>
<organism evidence="8 9">
    <name type="scientific">Enhygromyxa salina</name>
    <dbReference type="NCBI Taxonomy" id="215803"/>
    <lineage>
        <taxon>Bacteria</taxon>
        <taxon>Pseudomonadati</taxon>
        <taxon>Myxococcota</taxon>
        <taxon>Polyangia</taxon>
        <taxon>Nannocystales</taxon>
        <taxon>Nannocystaceae</taxon>
        <taxon>Enhygromyxa</taxon>
    </lineage>
</organism>
<feature type="compositionally biased region" description="Polar residues" evidence="6">
    <location>
        <begin position="309"/>
        <end position="320"/>
    </location>
</feature>
<dbReference type="Pfam" id="PF00069">
    <property type="entry name" value="Pkinase"/>
    <property type="match status" value="1"/>
</dbReference>
<evidence type="ECO:0000256" key="3">
    <source>
        <dbReference type="ARBA" id="ARBA00022777"/>
    </source>
</evidence>